<evidence type="ECO:0000256" key="1">
    <source>
        <dbReference type="ARBA" id="ARBA00004651"/>
    </source>
</evidence>
<dbReference type="InterPro" id="IPR001750">
    <property type="entry name" value="ND/Mrp_TM"/>
</dbReference>
<feature type="transmembrane region" description="Helical" evidence="8">
    <location>
        <begin position="636"/>
        <end position="655"/>
    </location>
</feature>
<accession>A0AAX0LCX1</accession>
<dbReference type="PANTHER" id="PTHR42682:SF3">
    <property type="entry name" value="FORMATE HYDROGENLYASE SUBUNIT 3-RELATED"/>
    <property type="match status" value="1"/>
</dbReference>
<dbReference type="InterPro" id="IPR052175">
    <property type="entry name" value="ComplexI-like_HydComp"/>
</dbReference>
<comment type="caution">
    <text evidence="10">The sequence shown here is derived from an EMBL/GenBank/DDBJ whole genome shotgun (WGS) entry which is preliminary data.</text>
</comment>
<keyword evidence="2" id="KW-1003">Cell membrane</keyword>
<evidence type="ECO:0000256" key="8">
    <source>
        <dbReference type="SAM" id="Phobius"/>
    </source>
</evidence>
<dbReference type="GO" id="GO:0005886">
    <property type="term" value="C:plasma membrane"/>
    <property type="evidence" value="ECO:0007669"/>
    <property type="project" value="UniProtKB-SubCell"/>
</dbReference>
<evidence type="ECO:0000259" key="9">
    <source>
        <dbReference type="Pfam" id="PF00361"/>
    </source>
</evidence>
<evidence type="ECO:0000256" key="5">
    <source>
        <dbReference type="ARBA" id="ARBA00023002"/>
    </source>
</evidence>
<dbReference type="AlphaFoldDB" id="A0AAX0LCX1"/>
<organism evidence="10 11">
    <name type="scientific">Campylobacter pinnipediorum subsp. pinnipediorum</name>
    <dbReference type="NCBI Taxonomy" id="1660067"/>
    <lineage>
        <taxon>Bacteria</taxon>
        <taxon>Pseudomonadati</taxon>
        <taxon>Campylobacterota</taxon>
        <taxon>Epsilonproteobacteria</taxon>
        <taxon>Campylobacterales</taxon>
        <taxon>Campylobacteraceae</taxon>
        <taxon>Campylobacter</taxon>
    </lineage>
</organism>
<feature type="transmembrane region" description="Helical" evidence="8">
    <location>
        <begin position="235"/>
        <end position="256"/>
    </location>
</feature>
<dbReference type="GO" id="GO:0016491">
    <property type="term" value="F:oxidoreductase activity"/>
    <property type="evidence" value="ECO:0007669"/>
    <property type="project" value="UniProtKB-KW"/>
</dbReference>
<evidence type="ECO:0000313" key="11">
    <source>
        <dbReference type="Proteomes" id="UP000189728"/>
    </source>
</evidence>
<feature type="transmembrane region" description="Helical" evidence="8">
    <location>
        <begin position="413"/>
        <end position="439"/>
    </location>
</feature>
<feature type="transmembrane region" description="Helical" evidence="8">
    <location>
        <begin position="516"/>
        <end position="539"/>
    </location>
</feature>
<evidence type="ECO:0000256" key="6">
    <source>
        <dbReference type="ARBA" id="ARBA00023136"/>
    </source>
</evidence>
<dbReference type="Pfam" id="PF00361">
    <property type="entry name" value="Proton_antipo_M"/>
    <property type="match status" value="1"/>
</dbReference>
<evidence type="ECO:0000256" key="2">
    <source>
        <dbReference type="ARBA" id="ARBA00022475"/>
    </source>
</evidence>
<evidence type="ECO:0000256" key="4">
    <source>
        <dbReference type="ARBA" id="ARBA00022989"/>
    </source>
</evidence>
<feature type="transmembrane region" description="Helical" evidence="8">
    <location>
        <begin position="296"/>
        <end position="315"/>
    </location>
</feature>
<dbReference type="PANTHER" id="PTHR42682">
    <property type="entry name" value="HYDROGENASE-4 COMPONENT F"/>
    <property type="match status" value="1"/>
</dbReference>
<keyword evidence="6 8" id="KW-0472">Membrane</keyword>
<keyword evidence="4 8" id="KW-1133">Transmembrane helix</keyword>
<feature type="transmembrane region" description="Helical" evidence="8">
    <location>
        <begin position="371"/>
        <end position="393"/>
    </location>
</feature>
<feature type="transmembrane region" description="Helical" evidence="8">
    <location>
        <begin position="103"/>
        <end position="123"/>
    </location>
</feature>
<dbReference type="Proteomes" id="UP000189728">
    <property type="component" value="Unassembled WGS sequence"/>
</dbReference>
<feature type="transmembrane region" description="Helical" evidence="8">
    <location>
        <begin position="129"/>
        <end position="146"/>
    </location>
</feature>
<feature type="transmembrane region" description="Helical" evidence="8">
    <location>
        <begin position="158"/>
        <end position="180"/>
    </location>
</feature>
<protein>
    <submittedName>
        <fullName evidence="10">NADH dehydrogenase</fullName>
    </submittedName>
</protein>
<keyword evidence="3 7" id="KW-0812">Transmembrane</keyword>
<feature type="transmembrane region" description="Helical" evidence="8">
    <location>
        <begin position="6"/>
        <end position="22"/>
    </location>
</feature>
<comment type="subcellular location">
    <subcellularLocation>
        <location evidence="1">Cell membrane</location>
        <topology evidence="1">Multi-pass membrane protein</topology>
    </subcellularLocation>
    <subcellularLocation>
        <location evidence="7">Membrane</location>
        <topology evidence="7">Multi-pass membrane protein</topology>
    </subcellularLocation>
</comment>
<feature type="transmembrane region" description="Helical" evidence="8">
    <location>
        <begin position="70"/>
        <end position="91"/>
    </location>
</feature>
<sequence length="656" mass="71536">MVEIYLLFVLSAIISMCFYKNPKLAVKAGFGLSAISCFIAMSHFVCNMGVSDSFLLGGNFLYSPNFALNPLGNFFSFVVVFIGFASSIYGMSYANEYIKKANVAVFASLFSVFILSMLLVISANNVFCFIVLWELMTLVSSFLILVNDGKGTLKAVMIYLGIAQIGAFCITCGLLLLSYYANSTEFGDFANLNMPLGASIAVFVLFLIGFGSKAGMWPFHVWLPLAHPAAPSNVSALMSGVMIKVALFTLVKFTLYLPLSPYFGLTILALGAASSLFGVLYALCQHDYKALLAYHSVENIGIILLGLGTGIYGLAQNDAVLAAIGFLAGCYHVVNHAIFKGLLFLCAGSVLHSTHTRDMEVLGGLAKKMPWTAIGMFIGSMAITALPPVNGFVSEWLTYQGMLQGALKDSVVARYAFTFSVVALALTGALAVMCFVKVYSVIFAGTPRDMKIFEHAKESPIGMILGIAILTLACIAFGIGASTVVDYIMQVVNSITPSSFTAKTEFASVVSPMGSFISTPLIAVILCSTMILPFIMLAVMKANKTAPRETDPWACGFKYNQRMQSTAGPFTGDLRKIMQWLFRSEKKVISKDYFSPVEYHNHPKDIWWGLFYEPFINLSKKIADKIGIFQSGYTNVYSFYIIIYLCLMLAVSYFLI</sequence>
<feature type="transmembrane region" description="Helical" evidence="8">
    <location>
        <begin position="29"/>
        <end position="50"/>
    </location>
</feature>
<keyword evidence="5" id="KW-0560">Oxidoreductase</keyword>
<evidence type="ECO:0000256" key="7">
    <source>
        <dbReference type="RuleBase" id="RU000320"/>
    </source>
</evidence>
<gene>
    <name evidence="10" type="ORF">BFG04_08410</name>
</gene>
<dbReference type="RefSeq" id="WP_069637102.1">
    <property type="nucleotide sequence ID" value="NZ_MCRK01000011.1"/>
</dbReference>
<feature type="transmembrane region" description="Helical" evidence="8">
    <location>
        <begin position="321"/>
        <end position="351"/>
    </location>
</feature>
<dbReference type="EMBL" id="MCRK01000011">
    <property type="protein sequence ID" value="OPA81943.1"/>
    <property type="molecule type" value="Genomic_DNA"/>
</dbReference>
<name>A0AAX0LCX1_9BACT</name>
<feature type="transmembrane region" description="Helical" evidence="8">
    <location>
        <begin position="200"/>
        <end position="223"/>
    </location>
</feature>
<reference evidence="10 11" key="1">
    <citation type="submission" date="2016-08" db="EMBL/GenBank/DDBJ databases">
        <title>Campylobacter species from sea mammals.</title>
        <authorList>
            <person name="Gilbert M.J."/>
            <person name="Byrne B.A."/>
            <person name="Zomer A.L."/>
            <person name="Wagenaar J.A."/>
        </authorList>
    </citation>
    <scope>NUCLEOTIDE SEQUENCE [LARGE SCALE GENOMIC DNA]</scope>
    <source>
        <strain evidence="10 11">1105248</strain>
    </source>
</reference>
<feature type="domain" description="NADH:quinone oxidoreductase/Mrp antiporter transmembrane" evidence="9">
    <location>
        <begin position="123"/>
        <end position="407"/>
    </location>
</feature>
<evidence type="ECO:0000256" key="3">
    <source>
        <dbReference type="ARBA" id="ARBA00022692"/>
    </source>
</evidence>
<feature type="transmembrane region" description="Helical" evidence="8">
    <location>
        <begin position="262"/>
        <end position="284"/>
    </location>
</feature>
<dbReference type="PRINTS" id="PR01434">
    <property type="entry name" value="NADHDHGNASE5"/>
</dbReference>
<proteinExistence type="predicted"/>
<evidence type="ECO:0000313" key="10">
    <source>
        <dbReference type="EMBL" id="OPA81943.1"/>
    </source>
</evidence>
<feature type="transmembrane region" description="Helical" evidence="8">
    <location>
        <begin position="460"/>
        <end position="481"/>
    </location>
</feature>